<comment type="caution">
    <text evidence="1">The sequence shown here is derived from an EMBL/GenBank/DDBJ whole genome shotgun (WGS) entry which is preliminary data.</text>
</comment>
<accession>A0A6L2JIL3</accession>
<dbReference type="EMBL" id="BKCJ010000862">
    <property type="protein sequence ID" value="GEU36881.1"/>
    <property type="molecule type" value="Genomic_DNA"/>
</dbReference>
<gene>
    <name evidence="1" type="ORF">Tci_008859</name>
</gene>
<organism evidence="1">
    <name type="scientific">Tanacetum cinerariifolium</name>
    <name type="common">Dalmatian daisy</name>
    <name type="synonym">Chrysanthemum cinerariifolium</name>
    <dbReference type="NCBI Taxonomy" id="118510"/>
    <lineage>
        <taxon>Eukaryota</taxon>
        <taxon>Viridiplantae</taxon>
        <taxon>Streptophyta</taxon>
        <taxon>Embryophyta</taxon>
        <taxon>Tracheophyta</taxon>
        <taxon>Spermatophyta</taxon>
        <taxon>Magnoliopsida</taxon>
        <taxon>eudicotyledons</taxon>
        <taxon>Gunneridae</taxon>
        <taxon>Pentapetalae</taxon>
        <taxon>asterids</taxon>
        <taxon>campanulids</taxon>
        <taxon>Asterales</taxon>
        <taxon>Asteraceae</taxon>
        <taxon>Asteroideae</taxon>
        <taxon>Anthemideae</taxon>
        <taxon>Anthemidinae</taxon>
        <taxon>Tanacetum</taxon>
    </lineage>
</organism>
<sequence>MDTIPIQIHIRWPSRVTLGRLLPYARGLGFKPRRRGFPSGAKKEWGLSHKAKVRVLHTAQLDVTEDVDFVVAANEIVYNHQAFGDKHSSATAKPPPVFDFSDGLVMYHQKPTWILLVMNVC</sequence>
<name>A0A6L2JIL3_TANCI</name>
<protein>
    <submittedName>
        <fullName evidence="1">Uncharacterized protein</fullName>
    </submittedName>
</protein>
<dbReference type="AlphaFoldDB" id="A0A6L2JIL3"/>
<reference evidence="1" key="1">
    <citation type="journal article" date="2019" name="Sci. Rep.">
        <title>Draft genome of Tanacetum cinerariifolium, the natural source of mosquito coil.</title>
        <authorList>
            <person name="Yamashiro T."/>
            <person name="Shiraishi A."/>
            <person name="Satake H."/>
            <person name="Nakayama K."/>
        </authorList>
    </citation>
    <scope>NUCLEOTIDE SEQUENCE</scope>
</reference>
<evidence type="ECO:0000313" key="1">
    <source>
        <dbReference type="EMBL" id="GEU36881.1"/>
    </source>
</evidence>
<proteinExistence type="predicted"/>